<dbReference type="InterPro" id="IPR015500">
    <property type="entry name" value="Peptidase_S8_subtilisin-rel"/>
</dbReference>
<evidence type="ECO:0000256" key="6">
    <source>
        <dbReference type="ARBA" id="ARBA00022837"/>
    </source>
</evidence>
<keyword evidence="12" id="KW-1185">Reference proteome</keyword>
<dbReference type="PROSITE" id="PS51892">
    <property type="entry name" value="SUBTILASE"/>
    <property type="match status" value="1"/>
</dbReference>
<keyword evidence="3 9" id="KW-0732">Signal</keyword>
<dbReference type="AlphaFoldDB" id="A0A2P6NV32"/>
<dbReference type="SUPFAM" id="SSF52743">
    <property type="entry name" value="Subtilisin-like"/>
    <property type="match status" value="1"/>
</dbReference>
<dbReference type="PROSITE" id="PS00136">
    <property type="entry name" value="SUBTILASE_ASP"/>
    <property type="match status" value="1"/>
</dbReference>
<name>A0A2P6NV32_9EUKA</name>
<evidence type="ECO:0000313" key="11">
    <source>
        <dbReference type="EMBL" id="PRP87728.1"/>
    </source>
</evidence>
<evidence type="ECO:0000313" key="12">
    <source>
        <dbReference type="Proteomes" id="UP000241769"/>
    </source>
</evidence>
<dbReference type="InterPro" id="IPR008979">
    <property type="entry name" value="Galactose-bd-like_sf"/>
</dbReference>
<dbReference type="STRING" id="1890364.A0A2P6NV32"/>
<dbReference type="InterPro" id="IPR000209">
    <property type="entry name" value="Peptidase_S8/S53_dom"/>
</dbReference>
<dbReference type="Gene3D" id="2.60.120.260">
    <property type="entry name" value="Galactose-binding domain-like"/>
    <property type="match status" value="1"/>
</dbReference>
<dbReference type="GO" id="GO:0016485">
    <property type="term" value="P:protein processing"/>
    <property type="evidence" value="ECO:0007669"/>
    <property type="project" value="TreeGrafter"/>
</dbReference>
<dbReference type="InterPro" id="IPR023827">
    <property type="entry name" value="Peptidase_S8_Asp-AS"/>
</dbReference>
<dbReference type="InterPro" id="IPR034182">
    <property type="entry name" value="Kexin/furin"/>
</dbReference>
<comment type="similarity">
    <text evidence="1">Belongs to the peptidase S8 family. Furin subfamily.</text>
</comment>
<dbReference type="InterPro" id="IPR036852">
    <property type="entry name" value="Peptidase_S8/S53_dom_sf"/>
</dbReference>
<evidence type="ECO:0000256" key="4">
    <source>
        <dbReference type="ARBA" id="ARBA00022801"/>
    </source>
</evidence>
<dbReference type="EMBL" id="MDYQ01000018">
    <property type="protein sequence ID" value="PRP87728.1"/>
    <property type="molecule type" value="Genomic_DNA"/>
</dbReference>
<proteinExistence type="inferred from homology"/>
<keyword evidence="2 8" id="KW-0645">Protease</keyword>
<dbReference type="Pfam" id="PF01483">
    <property type="entry name" value="P_proprotein"/>
    <property type="match status" value="1"/>
</dbReference>
<feature type="active site" description="Charge relay system" evidence="7 8">
    <location>
        <position position="172"/>
    </location>
</feature>
<dbReference type="PANTHER" id="PTHR42884">
    <property type="entry name" value="PROPROTEIN CONVERTASE SUBTILISIN/KEXIN-RELATED"/>
    <property type="match status" value="1"/>
</dbReference>
<organism evidence="11 12">
    <name type="scientific">Planoprotostelium fungivorum</name>
    <dbReference type="NCBI Taxonomy" id="1890364"/>
    <lineage>
        <taxon>Eukaryota</taxon>
        <taxon>Amoebozoa</taxon>
        <taxon>Evosea</taxon>
        <taxon>Variosea</taxon>
        <taxon>Cavosteliida</taxon>
        <taxon>Cavosteliaceae</taxon>
        <taxon>Planoprotostelium</taxon>
    </lineage>
</organism>
<dbReference type="PRINTS" id="PR00723">
    <property type="entry name" value="SUBTILISIN"/>
</dbReference>
<keyword evidence="4 8" id="KW-0378">Hydrolase</keyword>
<dbReference type="InParanoid" id="A0A2P6NV32"/>
<evidence type="ECO:0000256" key="1">
    <source>
        <dbReference type="ARBA" id="ARBA00005325"/>
    </source>
</evidence>
<feature type="active site" description="Charge relay system" evidence="7 8">
    <location>
        <position position="134"/>
    </location>
</feature>
<dbReference type="Proteomes" id="UP000241769">
    <property type="component" value="Unassembled WGS sequence"/>
</dbReference>
<gene>
    <name evidence="11" type="ORF">PROFUN_02428</name>
</gene>
<reference evidence="11 12" key="1">
    <citation type="journal article" date="2018" name="Genome Biol. Evol.">
        <title>Multiple Roots of Fruiting Body Formation in Amoebozoa.</title>
        <authorList>
            <person name="Hillmann F."/>
            <person name="Forbes G."/>
            <person name="Novohradska S."/>
            <person name="Ferling I."/>
            <person name="Riege K."/>
            <person name="Groth M."/>
            <person name="Westermann M."/>
            <person name="Marz M."/>
            <person name="Spaller T."/>
            <person name="Winckler T."/>
            <person name="Schaap P."/>
            <person name="Glockner G."/>
        </authorList>
    </citation>
    <scope>NUCLEOTIDE SEQUENCE [LARGE SCALE GENOMIC DNA]</scope>
    <source>
        <strain evidence="11 12">Jena</strain>
    </source>
</reference>
<comment type="caution">
    <text evidence="11">The sequence shown here is derived from an EMBL/GenBank/DDBJ whole genome shotgun (WGS) entry which is preliminary data.</text>
</comment>
<feature type="chain" id="PRO_5015182993" evidence="9">
    <location>
        <begin position="23"/>
        <end position="539"/>
    </location>
</feature>
<keyword evidence="6" id="KW-0106">Calcium</keyword>
<evidence type="ECO:0000259" key="10">
    <source>
        <dbReference type="PROSITE" id="PS51829"/>
    </source>
</evidence>
<dbReference type="Gene3D" id="3.40.50.200">
    <property type="entry name" value="Peptidase S8/S53 domain"/>
    <property type="match status" value="1"/>
</dbReference>
<keyword evidence="5 8" id="KW-0720">Serine protease</keyword>
<protein>
    <submittedName>
        <fullName evidence="11">Peptidase</fullName>
    </submittedName>
</protein>
<dbReference type="InterPro" id="IPR023828">
    <property type="entry name" value="Peptidase_S8_Ser-AS"/>
</dbReference>
<dbReference type="PANTHER" id="PTHR42884:SF14">
    <property type="entry name" value="NEUROENDOCRINE CONVERTASE 1"/>
    <property type="match status" value="1"/>
</dbReference>
<dbReference type="Pfam" id="PF00082">
    <property type="entry name" value="Peptidase_S8"/>
    <property type="match status" value="1"/>
</dbReference>
<dbReference type="GO" id="GO:0004252">
    <property type="term" value="F:serine-type endopeptidase activity"/>
    <property type="evidence" value="ECO:0007669"/>
    <property type="project" value="UniProtKB-UniRule"/>
</dbReference>
<evidence type="ECO:0000256" key="7">
    <source>
        <dbReference type="PIRSR" id="PIRSR615500-1"/>
    </source>
</evidence>
<feature type="active site" description="Charge relay system" evidence="7 8">
    <location>
        <position position="342"/>
    </location>
</feature>
<evidence type="ECO:0000256" key="3">
    <source>
        <dbReference type="ARBA" id="ARBA00022729"/>
    </source>
</evidence>
<feature type="domain" description="P/Homo B" evidence="10">
    <location>
        <begin position="407"/>
        <end position="539"/>
    </location>
</feature>
<dbReference type="PROSITE" id="PS51829">
    <property type="entry name" value="P_HOMO_B"/>
    <property type="match status" value="1"/>
</dbReference>
<dbReference type="SUPFAM" id="SSF49785">
    <property type="entry name" value="Galactose-binding domain-like"/>
    <property type="match status" value="1"/>
</dbReference>
<evidence type="ECO:0000256" key="8">
    <source>
        <dbReference type="PROSITE-ProRule" id="PRU01240"/>
    </source>
</evidence>
<dbReference type="InterPro" id="IPR002884">
    <property type="entry name" value="P_dom"/>
</dbReference>
<feature type="signal peptide" evidence="9">
    <location>
        <begin position="1"/>
        <end position="22"/>
    </location>
</feature>
<dbReference type="PROSITE" id="PS00138">
    <property type="entry name" value="SUBTILASE_SER"/>
    <property type="match status" value="1"/>
</dbReference>
<dbReference type="GO" id="GO:0005802">
    <property type="term" value="C:trans-Golgi network"/>
    <property type="evidence" value="ECO:0007669"/>
    <property type="project" value="TreeGrafter"/>
</dbReference>
<dbReference type="GO" id="GO:0000139">
    <property type="term" value="C:Golgi membrane"/>
    <property type="evidence" value="ECO:0007669"/>
    <property type="project" value="TreeGrafter"/>
</dbReference>
<dbReference type="OrthoDB" id="300641at2759"/>
<evidence type="ECO:0000256" key="5">
    <source>
        <dbReference type="ARBA" id="ARBA00022825"/>
    </source>
</evidence>
<accession>A0A2P6NV32</accession>
<dbReference type="CDD" id="cd04059">
    <property type="entry name" value="Peptidases_S8_Protein_convertases_Kexins_Furin-like"/>
    <property type="match status" value="1"/>
</dbReference>
<evidence type="ECO:0000256" key="9">
    <source>
        <dbReference type="SAM" id="SignalP"/>
    </source>
</evidence>
<evidence type="ECO:0000256" key="2">
    <source>
        <dbReference type="ARBA" id="ARBA00022670"/>
    </source>
</evidence>
<sequence>MRQAHLPQTLYLLLLLVLAASADVHHEDELTDQFAMELHPHADPQKIAEEHGHQKRFETEHGVTHPHHDDNPHVMWSQQQVRRLRAKRGVVPKQFQDPRLKDQWHLRGKDTHVNVEPAWAAGITGQNVTIGVVDDGIQYDHPDLQANYRAESSYDFNYNDNNPYPDAATDDHGTSAAGVAAAGANNYCGVGAAYRAGLAALRLISVSSTDEQEARAIDYMSNDNHIYTNSWGPTDDGRRKEGPGKLATASLENGIKKGRNGKGSIYCWAGGNGRGSKDNCNYDGWANSRYTITIAATDYNGKQAPYSEPCSMLLASAPSSGAGRHITTTDLTECTSTFGGTSAAAPLAAGVMALVLEVNPNLTWRDMQAVLISSTTHNDPNDGEWRTNGAGFAYNHKYGFGLLDAWAATQKAKSWVNLGPEISFSKALEGAKVVESGREVEVFIMMEEGLILEHTRSQLWINCAKRGELIIQLTSPMGTVSNLAEQHWDQGANYEGWDYGSIANWGEDSRGKYVLRIKNTGGSQATITKWNLIVFGHQL</sequence>